<proteinExistence type="predicted"/>
<feature type="compositionally biased region" description="Pro residues" evidence="1">
    <location>
        <begin position="167"/>
        <end position="183"/>
    </location>
</feature>
<dbReference type="PRINTS" id="PR01217">
    <property type="entry name" value="PRICHEXTENSN"/>
</dbReference>
<reference evidence="3" key="1">
    <citation type="submission" date="2021-01" db="EMBL/GenBank/DDBJ databases">
        <authorList>
            <person name="Corre E."/>
            <person name="Pelletier E."/>
            <person name="Niang G."/>
            <person name="Scheremetjew M."/>
            <person name="Finn R."/>
            <person name="Kale V."/>
            <person name="Holt S."/>
            <person name="Cochrane G."/>
            <person name="Meng A."/>
            <person name="Brown T."/>
            <person name="Cohen L."/>
        </authorList>
    </citation>
    <scope>NUCLEOTIDE SEQUENCE</scope>
    <source>
        <strain evidence="3">PLY429</strain>
    </source>
</reference>
<dbReference type="GO" id="GO:0006369">
    <property type="term" value="P:termination of RNA polymerase II transcription"/>
    <property type="evidence" value="ECO:0007669"/>
    <property type="project" value="InterPro"/>
</dbReference>
<feature type="compositionally biased region" description="Basic and acidic residues" evidence="1">
    <location>
        <begin position="395"/>
        <end position="408"/>
    </location>
</feature>
<feature type="region of interest" description="Disordered" evidence="1">
    <location>
        <begin position="395"/>
        <end position="414"/>
    </location>
</feature>
<organism evidence="3">
    <name type="scientific">Tetraselmis chuii</name>
    <dbReference type="NCBI Taxonomy" id="63592"/>
    <lineage>
        <taxon>Eukaryota</taxon>
        <taxon>Viridiplantae</taxon>
        <taxon>Chlorophyta</taxon>
        <taxon>core chlorophytes</taxon>
        <taxon>Chlorodendrophyceae</taxon>
        <taxon>Chlorodendrales</taxon>
        <taxon>Chlorodendraceae</taxon>
        <taxon>Tetraselmis</taxon>
    </lineage>
</organism>
<evidence type="ECO:0000259" key="2">
    <source>
        <dbReference type="Pfam" id="PF23228"/>
    </source>
</evidence>
<gene>
    <name evidence="3" type="ORF">TCHU04912_LOCUS19841</name>
</gene>
<dbReference type="Pfam" id="PF23228">
    <property type="entry name" value="zf_PCFS4"/>
    <property type="match status" value="1"/>
</dbReference>
<dbReference type="GO" id="GO:0005737">
    <property type="term" value="C:cytoplasm"/>
    <property type="evidence" value="ECO:0007669"/>
    <property type="project" value="TreeGrafter"/>
</dbReference>
<evidence type="ECO:0000256" key="1">
    <source>
        <dbReference type="SAM" id="MobiDB-lite"/>
    </source>
</evidence>
<feature type="compositionally biased region" description="Pro residues" evidence="1">
    <location>
        <begin position="130"/>
        <end position="147"/>
    </location>
</feature>
<protein>
    <recommendedName>
        <fullName evidence="2">PCFS4-like zinc finger domain-containing protein</fullName>
    </recommendedName>
</protein>
<evidence type="ECO:0000313" key="3">
    <source>
        <dbReference type="EMBL" id="CAD9219037.1"/>
    </source>
</evidence>
<dbReference type="EMBL" id="HBGG01038529">
    <property type="protein sequence ID" value="CAD9219037.1"/>
    <property type="molecule type" value="Transcribed_RNA"/>
</dbReference>
<dbReference type="GO" id="GO:0003729">
    <property type="term" value="F:mRNA binding"/>
    <property type="evidence" value="ECO:0007669"/>
    <property type="project" value="InterPro"/>
</dbReference>
<feature type="domain" description="PCFS4-like zinc finger" evidence="2">
    <location>
        <begin position="291"/>
        <end position="350"/>
    </location>
</feature>
<dbReference type="GO" id="GO:0005849">
    <property type="term" value="C:mRNA cleavage factor complex"/>
    <property type="evidence" value="ECO:0007669"/>
    <property type="project" value="TreeGrafter"/>
</dbReference>
<feature type="region of interest" description="Disordered" evidence="1">
    <location>
        <begin position="164"/>
        <end position="197"/>
    </location>
</feature>
<sequence length="414" mass="44509">MGQHGGEARRAPPPHLYAPFPTIGGPPMPSGVGEVPGFRPQGIPPPDYERRGAPMMPPEGPSVMPGLPSPAGGFMHGPQMENGQLFHPPPVMSMPMAMEQHVLPPFGNFPLQQQPPPPVPPQQHTMVPLSQPPPAAPQPQPQAPQPPDTSQLLNQLLSTGLLNVLPNLPPPMPPPAAPAPTPSPTVAALPGTPPPMPTPPVNLTFDSPAFQTTIPGAVDELLASGQALRSKHLDWKFQRKRRQRANHTASRHWFLPSALWVSGAQKEQNDSTAPIFFNNDDLSDHPVQQRFSVPADDSQTTCAISAERFEEFFDEATQEWRYRDAKVLKGPEARKYNVPEGSIVLVSCLTSATVLDSEIGSVVAVTADMQDVAKELSGVTEEEVVAYGEEAGKRKAEEDAAGVEEKKVKLGHGV</sequence>
<dbReference type="PANTHER" id="PTHR15921">
    <property type="entry name" value="PRE-MRNA CLEAVAGE COMPLEX II"/>
    <property type="match status" value="1"/>
</dbReference>
<accession>A0A7S1T3W2</accession>
<dbReference type="InterPro" id="IPR057242">
    <property type="entry name" value="PCFS4-like"/>
</dbReference>
<dbReference type="InterPro" id="IPR045154">
    <property type="entry name" value="PCF11-like"/>
</dbReference>
<name>A0A7S1T3W2_9CHLO</name>
<dbReference type="AlphaFoldDB" id="A0A7S1T3W2"/>
<dbReference type="PANTHER" id="PTHR15921:SF3">
    <property type="entry name" value="PRE-MRNA CLEAVAGE COMPLEX 2 PROTEIN PCF11"/>
    <property type="match status" value="1"/>
</dbReference>
<dbReference type="GO" id="GO:0000993">
    <property type="term" value="F:RNA polymerase II complex binding"/>
    <property type="evidence" value="ECO:0007669"/>
    <property type="project" value="InterPro"/>
</dbReference>
<feature type="region of interest" description="Disordered" evidence="1">
    <location>
        <begin position="104"/>
        <end position="151"/>
    </location>
</feature>
<dbReference type="GO" id="GO:0031124">
    <property type="term" value="P:mRNA 3'-end processing"/>
    <property type="evidence" value="ECO:0007669"/>
    <property type="project" value="InterPro"/>
</dbReference>